<dbReference type="GO" id="GO:0005125">
    <property type="term" value="F:cytokine activity"/>
    <property type="evidence" value="ECO:0007669"/>
    <property type="project" value="UniProtKB-KW"/>
</dbReference>
<evidence type="ECO:0000313" key="10">
    <source>
        <dbReference type="Proteomes" id="UP000694580"/>
    </source>
</evidence>
<dbReference type="PANTHER" id="PTHR15151">
    <property type="entry name" value="PROTEIN EIGER"/>
    <property type="match status" value="1"/>
</dbReference>
<feature type="domain" description="THD" evidence="8">
    <location>
        <begin position="88"/>
        <end position="232"/>
    </location>
</feature>
<dbReference type="Proteomes" id="UP000694580">
    <property type="component" value="Chromosome 9"/>
</dbReference>
<dbReference type="GO" id="GO:0005615">
    <property type="term" value="C:extracellular space"/>
    <property type="evidence" value="ECO:0007669"/>
    <property type="project" value="UniProtKB-KW"/>
</dbReference>
<dbReference type="GO" id="GO:0005164">
    <property type="term" value="F:tumor necrosis factor receptor binding"/>
    <property type="evidence" value="ECO:0007669"/>
    <property type="project" value="InterPro"/>
</dbReference>
<evidence type="ECO:0000313" key="9">
    <source>
        <dbReference type="Ensembl" id="ENSDCDP00010021838.1"/>
    </source>
</evidence>
<keyword evidence="6" id="KW-0325">Glycoprotein</keyword>
<dbReference type="GO" id="GO:0030890">
    <property type="term" value="P:positive regulation of B cell proliferation"/>
    <property type="evidence" value="ECO:0007669"/>
    <property type="project" value="TreeGrafter"/>
</dbReference>
<evidence type="ECO:0000259" key="8">
    <source>
        <dbReference type="PROSITE" id="PS50049"/>
    </source>
</evidence>
<keyword evidence="7" id="KW-0472">Membrane</keyword>
<dbReference type="GO" id="GO:0006955">
    <property type="term" value="P:immune response"/>
    <property type="evidence" value="ECO:0007669"/>
    <property type="project" value="InterPro"/>
</dbReference>
<gene>
    <name evidence="9" type="primary">TNFSF13B</name>
</gene>
<dbReference type="PANTHER" id="PTHR15151:SF24">
    <property type="entry name" value="A PROLIFERATION-INDUCING LIGAND-LIKE PROTEIN-RELATED"/>
    <property type="match status" value="1"/>
</dbReference>
<comment type="subcellular location">
    <subcellularLocation>
        <location evidence="1">Secreted</location>
    </subcellularLocation>
</comment>
<dbReference type="InterPro" id="IPR051748">
    <property type="entry name" value="TNF_Ligand_Superfamily"/>
</dbReference>
<reference evidence="9" key="2">
    <citation type="submission" date="2025-08" db="UniProtKB">
        <authorList>
            <consortium name="Ensembl"/>
        </authorList>
    </citation>
    <scope>IDENTIFICATION</scope>
</reference>
<keyword evidence="7" id="KW-1133">Transmembrane helix</keyword>
<evidence type="ECO:0000256" key="3">
    <source>
        <dbReference type="ARBA" id="ARBA00022514"/>
    </source>
</evidence>
<keyword evidence="7" id="KW-0812">Transmembrane</keyword>
<name>A0AAY4BLQ6_9TELE</name>
<dbReference type="Gene3D" id="2.60.120.40">
    <property type="match status" value="1"/>
</dbReference>
<sequence>ILKYDVEPGQNRQGVPWGLVVLAVAALTSSSLSALSLYHMLALQAEMEGLQAEVGRRREEQWGAGKLLQLHQKAEAGEVSVFLLVVQPCLQLMADNQRTTFQKCFGLDIHTGIPWQIGLKRGEALDMNDDTILAKEDGFYFIYSQVYYTDSRFAMGHILIRRKKNVVGDESQQVILFRCIQNMNNLMIMAETLICIGIVILEVGDEVELLIPRSLANLSLDSDSTFFGTFKLS</sequence>
<keyword evidence="10" id="KW-1185">Reference proteome</keyword>
<evidence type="ECO:0000256" key="1">
    <source>
        <dbReference type="ARBA" id="ARBA00004613"/>
    </source>
</evidence>
<evidence type="ECO:0000256" key="5">
    <source>
        <dbReference type="ARBA" id="ARBA00023157"/>
    </source>
</evidence>
<accession>A0AAY4BLQ6</accession>
<evidence type="ECO:0000256" key="6">
    <source>
        <dbReference type="ARBA" id="ARBA00023180"/>
    </source>
</evidence>
<proteinExistence type="inferred from homology"/>
<dbReference type="Pfam" id="PF00229">
    <property type="entry name" value="TNF"/>
    <property type="match status" value="1"/>
</dbReference>
<reference evidence="9" key="3">
    <citation type="submission" date="2025-09" db="UniProtKB">
        <authorList>
            <consortium name="Ensembl"/>
        </authorList>
    </citation>
    <scope>IDENTIFICATION</scope>
</reference>
<keyword evidence="5" id="KW-1015">Disulfide bond</keyword>
<evidence type="ECO:0000256" key="7">
    <source>
        <dbReference type="SAM" id="Phobius"/>
    </source>
</evidence>
<dbReference type="GeneTree" id="ENSGT00940000157536"/>
<reference evidence="9 10" key="1">
    <citation type="submission" date="2020-06" db="EMBL/GenBank/DDBJ databases">
        <authorList>
            <consortium name="Wellcome Sanger Institute Data Sharing"/>
        </authorList>
    </citation>
    <scope>NUCLEOTIDE SEQUENCE [LARGE SCALE GENOMIC DNA]</scope>
</reference>
<dbReference type="GO" id="GO:0016020">
    <property type="term" value="C:membrane"/>
    <property type="evidence" value="ECO:0007669"/>
    <property type="project" value="InterPro"/>
</dbReference>
<dbReference type="AlphaFoldDB" id="A0AAY4BLQ6"/>
<feature type="transmembrane region" description="Helical" evidence="7">
    <location>
        <begin position="15"/>
        <end position="38"/>
    </location>
</feature>
<dbReference type="SUPFAM" id="SSF49842">
    <property type="entry name" value="TNF-like"/>
    <property type="match status" value="1"/>
</dbReference>
<protein>
    <recommendedName>
        <fullName evidence="8">THD domain-containing protein</fullName>
    </recommendedName>
</protein>
<comment type="similarity">
    <text evidence="2">Belongs to the tumor necrosis factor family.</text>
</comment>
<organism evidence="9 10">
    <name type="scientific">Denticeps clupeoides</name>
    <name type="common">denticle herring</name>
    <dbReference type="NCBI Taxonomy" id="299321"/>
    <lineage>
        <taxon>Eukaryota</taxon>
        <taxon>Metazoa</taxon>
        <taxon>Chordata</taxon>
        <taxon>Craniata</taxon>
        <taxon>Vertebrata</taxon>
        <taxon>Euteleostomi</taxon>
        <taxon>Actinopterygii</taxon>
        <taxon>Neopterygii</taxon>
        <taxon>Teleostei</taxon>
        <taxon>Clupei</taxon>
        <taxon>Clupeiformes</taxon>
        <taxon>Denticipitoidei</taxon>
        <taxon>Denticipitidae</taxon>
        <taxon>Denticeps</taxon>
    </lineage>
</organism>
<evidence type="ECO:0000256" key="4">
    <source>
        <dbReference type="ARBA" id="ARBA00022525"/>
    </source>
</evidence>
<keyword evidence="3" id="KW-0202">Cytokine</keyword>
<dbReference type="Ensembl" id="ENSDCDT00010024133.1">
    <property type="protein sequence ID" value="ENSDCDP00010021838.1"/>
    <property type="gene ID" value="ENSDCDG00010010861.1"/>
</dbReference>
<dbReference type="InterPro" id="IPR006052">
    <property type="entry name" value="TNF_dom"/>
</dbReference>
<keyword evidence="4" id="KW-0964">Secreted</keyword>
<dbReference type="PROSITE" id="PS50049">
    <property type="entry name" value="THD_2"/>
    <property type="match status" value="1"/>
</dbReference>
<evidence type="ECO:0000256" key="2">
    <source>
        <dbReference type="ARBA" id="ARBA00008670"/>
    </source>
</evidence>
<dbReference type="InterPro" id="IPR008983">
    <property type="entry name" value="Tumour_necrosis_fac-like_dom"/>
</dbReference>